<protein>
    <submittedName>
        <fullName evidence="1">Uncharacterized protein</fullName>
    </submittedName>
</protein>
<comment type="caution">
    <text evidence="1">The sequence shown here is derived from an EMBL/GenBank/DDBJ whole genome shotgun (WGS) entry which is preliminary data.</text>
</comment>
<name>A0ACB9Z358_9PEZI</name>
<sequence length="323" mass="35272">MQGKLLTIGIGVCLVYGASQKALGYRTVIPPDVTGSPADIKTDQISTASKIEFAYVLVLPLTLGCTKASFLCFYKRIFSVKQPTNILLITLIVFIALWSAGFFFTTLFQCGSNIWATWGTEQELLTHCLSSWPLALSFSVTDLITDVVIISIPVPLIWQLKLSTGKKLGASLVFALVIVTIIASAIRLTVTAKAKHAPKDFDPGHDKILTITEQLYWGMVECSTGVLAACLPDLRYLLRGCSWKYVVGTFKRIFGLSRPAVQPSGSSDQIIRVGHTVEVTYAKRSSTSTRSSSTAQVQNGGNMNTLPPVEVYPMREWRIVGSV</sequence>
<dbReference type="Proteomes" id="UP001497700">
    <property type="component" value="Unassembled WGS sequence"/>
</dbReference>
<accession>A0ACB9Z358</accession>
<proteinExistence type="predicted"/>
<evidence type="ECO:0000313" key="2">
    <source>
        <dbReference type="Proteomes" id="UP001497700"/>
    </source>
</evidence>
<keyword evidence="2" id="KW-1185">Reference proteome</keyword>
<organism evidence="1 2">
    <name type="scientific">Hypoxylon rubiginosum</name>
    <dbReference type="NCBI Taxonomy" id="110542"/>
    <lineage>
        <taxon>Eukaryota</taxon>
        <taxon>Fungi</taxon>
        <taxon>Dikarya</taxon>
        <taxon>Ascomycota</taxon>
        <taxon>Pezizomycotina</taxon>
        <taxon>Sordariomycetes</taxon>
        <taxon>Xylariomycetidae</taxon>
        <taxon>Xylariales</taxon>
        <taxon>Hypoxylaceae</taxon>
        <taxon>Hypoxylon</taxon>
    </lineage>
</organism>
<dbReference type="EMBL" id="MU393467">
    <property type="protein sequence ID" value="KAI4865742.1"/>
    <property type="molecule type" value="Genomic_DNA"/>
</dbReference>
<reference evidence="1 2" key="1">
    <citation type="journal article" date="2022" name="New Phytol.">
        <title>Ecological generalism drives hyperdiversity of secondary metabolite gene clusters in xylarialean endophytes.</title>
        <authorList>
            <person name="Franco M.E.E."/>
            <person name="Wisecaver J.H."/>
            <person name="Arnold A.E."/>
            <person name="Ju Y.M."/>
            <person name="Slot J.C."/>
            <person name="Ahrendt S."/>
            <person name="Moore L.P."/>
            <person name="Eastman K.E."/>
            <person name="Scott K."/>
            <person name="Konkel Z."/>
            <person name="Mondo S.J."/>
            <person name="Kuo A."/>
            <person name="Hayes R.D."/>
            <person name="Haridas S."/>
            <person name="Andreopoulos B."/>
            <person name="Riley R."/>
            <person name="LaButti K."/>
            <person name="Pangilinan J."/>
            <person name="Lipzen A."/>
            <person name="Amirebrahimi M."/>
            <person name="Yan J."/>
            <person name="Adam C."/>
            <person name="Keymanesh K."/>
            <person name="Ng V."/>
            <person name="Louie K."/>
            <person name="Northen T."/>
            <person name="Drula E."/>
            <person name="Henrissat B."/>
            <person name="Hsieh H.M."/>
            <person name="Youens-Clark K."/>
            <person name="Lutzoni F."/>
            <person name="Miadlikowska J."/>
            <person name="Eastwood D.C."/>
            <person name="Hamelin R.C."/>
            <person name="Grigoriev I.V."/>
            <person name="U'Ren J.M."/>
        </authorList>
    </citation>
    <scope>NUCLEOTIDE SEQUENCE [LARGE SCALE GENOMIC DNA]</scope>
    <source>
        <strain evidence="1 2">CBS 119005</strain>
    </source>
</reference>
<gene>
    <name evidence="1" type="ORF">F4820DRAFT_418966</name>
</gene>
<evidence type="ECO:0000313" key="1">
    <source>
        <dbReference type="EMBL" id="KAI4865742.1"/>
    </source>
</evidence>